<dbReference type="PANTHER" id="PTHR43685:SF5">
    <property type="entry name" value="GLYCOSYLTRANSFERASE EPSE-RELATED"/>
    <property type="match status" value="1"/>
</dbReference>
<dbReference type="Gene3D" id="3.90.550.10">
    <property type="entry name" value="Spore Coat Polysaccharide Biosynthesis Protein SpsA, Chain A"/>
    <property type="match status" value="1"/>
</dbReference>
<keyword evidence="2" id="KW-0328">Glycosyltransferase</keyword>
<evidence type="ECO:0000313" key="6">
    <source>
        <dbReference type="Proteomes" id="UP000284902"/>
    </source>
</evidence>
<gene>
    <name evidence="5" type="ORF">DW672_11745</name>
</gene>
<name>A0A414P1K7_9FIRM</name>
<evidence type="ECO:0000313" key="5">
    <source>
        <dbReference type="EMBL" id="RHF57644.1"/>
    </source>
</evidence>
<comment type="similarity">
    <text evidence="1">Belongs to the glycosyltransferase 2 family.</text>
</comment>
<dbReference type="InterPro" id="IPR050834">
    <property type="entry name" value="Glycosyltransf_2"/>
</dbReference>
<dbReference type="EMBL" id="QRHG01000040">
    <property type="protein sequence ID" value="RHF57644.1"/>
    <property type="molecule type" value="Genomic_DNA"/>
</dbReference>
<keyword evidence="3 5" id="KW-0808">Transferase</keyword>
<dbReference type="InterPro" id="IPR001173">
    <property type="entry name" value="Glyco_trans_2-like"/>
</dbReference>
<evidence type="ECO:0000259" key="4">
    <source>
        <dbReference type="Pfam" id="PF00535"/>
    </source>
</evidence>
<dbReference type="GO" id="GO:0016757">
    <property type="term" value="F:glycosyltransferase activity"/>
    <property type="evidence" value="ECO:0007669"/>
    <property type="project" value="UniProtKB-KW"/>
</dbReference>
<reference evidence="5 6" key="1">
    <citation type="submission" date="2018-08" db="EMBL/GenBank/DDBJ databases">
        <title>A genome reference for cultivated species of the human gut microbiota.</title>
        <authorList>
            <person name="Zou Y."/>
            <person name="Xue W."/>
            <person name="Luo G."/>
        </authorList>
    </citation>
    <scope>NUCLEOTIDE SEQUENCE [LARGE SCALE GENOMIC DNA]</scope>
    <source>
        <strain evidence="5 6">AM25-1LB</strain>
    </source>
</reference>
<dbReference type="Proteomes" id="UP000284902">
    <property type="component" value="Unassembled WGS sequence"/>
</dbReference>
<evidence type="ECO:0000256" key="3">
    <source>
        <dbReference type="ARBA" id="ARBA00022679"/>
    </source>
</evidence>
<evidence type="ECO:0000256" key="2">
    <source>
        <dbReference type="ARBA" id="ARBA00022676"/>
    </source>
</evidence>
<dbReference type="Pfam" id="PF00535">
    <property type="entry name" value="Glycos_transf_2"/>
    <property type="match status" value="1"/>
</dbReference>
<feature type="domain" description="Glycosyltransferase 2-like" evidence="4">
    <location>
        <begin position="14"/>
        <end position="158"/>
    </location>
</feature>
<accession>A0A414P1K7</accession>
<dbReference type="PANTHER" id="PTHR43685">
    <property type="entry name" value="GLYCOSYLTRANSFERASE"/>
    <property type="match status" value="1"/>
</dbReference>
<evidence type="ECO:0000256" key="1">
    <source>
        <dbReference type="ARBA" id="ARBA00006739"/>
    </source>
</evidence>
<dbReference type="SUPFAM" id="SSF53448">
    <property type="entry name" value="Nucleotide-diphospho-sugar transferases"/>
    <property type="match status" value="1"/>
</dbReference>
<comment type="caution">
    <text evidence="5">The sequence shown here is derived from an EMBL/GenBank/DDBJ whole genome shotgun (WGS) entry which is preliminary data.</text>
</comment>
<dbReference type="AlphaFoldDB" id="A0A414P1K7"/>
<protein>
    <submittedName>
        <fullName evidence="5">Glycosyltransferase</fullName>
    </submittedName>
</protein>
<sequence length="272" mass="31981">MRCLVEKNSMPKVSVLMSVYNCENTVKKSIDSIVEQTFTDWELIICDDGSKDNTYKLVQEIAKEEPRIVLIKNDRNRGLSYSLNHCLKVAKGSYCARMDGDDLCDSRRFEKQVEFLDNNKEYAFVSTRMTRFDEHGTYQVPKSMESYSPTIKDFVKGSPFCHAPVMVRKSAYDAVSGYRDIPQTLGVEDYDLWFRLYAKGYKGYILQESLYHMFDGRGAAKRRTFRRRLNEAWVRRSGYRMLKIPIIFRVYIFKPILIGMIPQHIYRTILRR</sequence>
<dbReference type="InterPro" id="IPR029044">
    <property type="entry name" value="Nucleotide-diphossugar_trans"/>
</dbReference>
<organism evidence="5 6">
    <name type="scientific">[Ruminococcus] lactaris</name>
    <dbReference type="NCBI Taxonomy" id="46228"/>
    <lineage>
        <taxon>Bacteria</taxon>
        <taxon>Bacillati</taxon>
        <taxon>Bacillota</taxon>
        <taxon>Clostridia</taxon>
        <taxon>Lachnospirales</taxon>
        <taxon>Lachnospiraceae</taxon>
        <taxon>Mediterraneibacter</taxon>
    </lineage>
</organism>
<proteinExistence type="inferred from homology"/>